<keyword evidence="2" id="KW-1185">Reference proteome</keyword>
<evidence type="ECO:0000313" key="2">
    <source>
        <dbReference type="Proteomes" id="UP001057402"/>
    </source>
</evidence>
<comment type="caution">
    <text evidence="1">The sequence shown here is derived from an EMBL/GenBank/DDBJ whole genome shotgun (WGS) entry which is preliminary data.</text>
</comment>
<evidence type="ECO:0000313" key="1">
    <source>
        <dbReference type="EMBL" id="KAI4311696.1"/>
    </source>
</evidence>
<sequence>MRPLHTPSIGKRFVYHGVRRRNKGKWVWEVQHPSKKTRVWLGTYATAEMASRAQDLAALAFRGKGSGARLNFADSAWRLPALMASTDPFEMRRVAATVAEEFGGKEMDEGEGQGNEMEADGSGNAESDGSRRVEIVAEMEADEAAFDVRKCAEGPLLSSASCVHGVHMDWDGDGNYSEGDVVLTDMTVEFLNC</sequence>
<proteinExistence type="predicted"/>
<reference evidence="2" key="1">
    <citation type="journal article" date="2023" name="Front. Plant Sci.">
        <title>Chromosomal-level genome assembly of Melastoma candidum provides insights into trichome evolution.</title>
        <authorList>
            <person name="Zhong Y."/>
            <person name="Wu W."/>
            <person name="Sun C."/>
            <person name="Zou P."/>
            <person name="Liu Y."/>
            <person name="Dai S."/>
            <person name="Zhou R."/>
        </authorList>
    </citation>
    <scope>NUCLEOTIDE SEQUENCE [LARGE SCALE GENOMIC DNA]</scope>
</reference>
<accession>A0ACB9LK29</accession>
<name>A0ACB9LK29_9MYRT</name>
<dbReference type="Proteomes" id="UP001057402">
    <property type="component" value="Chromosome 11"/>
</dbReference>
<dbReference type="EMBL" id="CM042890">
    <property type="protein sequence ID" value="KAI4311696.1"/>
    <property type="molecule type" value="Genomic_DNA"/>
</dbReference>
<protein>
    <submittedName>
        <fullName evidence="1">Uncharacterized protein</fullName>
    </submittedName>
</protein>
<gene>
    <name evidence="1" type="ORF">MLD38_036570</name>
</gene>
<organism evidence="1 2">
    <name type="scientific">Melastoma candidum</name>
    <dbReference type="NCBI Taxonomy" id="119954"/>
    <lineage>
        <taxon>Eukaryota</taxon>
        <taxon>Viridiplantae</taxon>
        <taxon>Streptophyta</taxon>
        <taxon>Embryophyta</taxon>
        <taxon>Tracheophyta</taxon>
        <taxon>Spermatophyta</taxon>
        <taxon>Magnoliopsida</taxon>
        <taxon>eudicotyledons</taxon>
        <taxon>Gunneridae</taxon>
        <taxon>Pentapetalae</taxon>
        <taxon>rosids</taxon>
        <taxon>malvids</taxon>
        <taxon>Myrtales</taxon>
        <taxon>Melastomataceae</taxon>
        <taxon>Melastomatoideae</taxon>
        <taxon>Melastomateae</taxon>
        <taxon>Melastoma</taxon>
    </lineage>
</organism>